<keyword evidence="1 2" id="KW-0378">Hydrolase</keyword>
<dbReference type="Gene3D" id="3.90.1140.10">
    <property type="entry name" value="Cyclic phosphodiesterase"/>
    <property type="match status" value="1"/>
</dbReference>
<dbReference type="InterPro" id="IPR009097">
    <property type="entry name" value="Cyclic_Pdiesterase"/>
</dbReference>
<dbReference type="InterPro" id="IPR004175">
    <property type="entry name" value="RNA_CPDase"/>
</dbReference>
<dbReference type="NCBIfam" id="TIGR02258">
    <property type="entry name" value="2_5_ligase"/>
    <property type="match status" value="1"/>
</dbReference>
<name>A0ABD5RDI5_9EURY</name>
<feature type="active site" description="Proton acceptor" evidence="2">
    <location>
        <position position="130"/>
    </location>
</feature>
<feature type="short sequence motif" description="HXTX 1" evidence="2">
    <location>
        <begin position="39"/>
        <end position="42"/>
    </location>
</feature>
<dbReference type="GO" id="GO:0008664">
    <property type="term" value="F:RNA 2',3'-cyclic 3'-phosphodiesterase activity"/>
    <property type="evidence" value="ECO:0007669"/>
    <property type="project" value="UniProtKB-EC"/>
</dbReference>
<feature type="short sequence motif" description="HXTX 2" evidence="2">
    <location>
        <begin position="130"/>
        <end position="133"/>
    </location>
</feature>
<protein>
    <recommendedName>
        <fullName evidence="2">RNA 2',3'-cyclic phosphodiesterase</fullName>
        <shortName evidence="2">RNA 2',3'-CPDase</shortName>
        <ecNumber evidence="2">3.1.4.58</ecNumber>
    </recommendedName>
</protein>
<dbReference type="EMBL" id="JBHSKX010000002">
    <property type="protein sequence ID" value="MFC5368104.1"/>
    <property type="molecule type" value="Genomic_DNA"/>
</dbReference>
<feature type="active site" description="Proton donor" evidence="2">
    <location>
        <position position="39"/>
    </location>
</feature>
<organism evidence="3 4">
    <name type="scientific">Salinirubrum litoreum</name>
    <dbReference type="NCBI Taxonomy" id="1126234"/>
    <lineage>
        <taxon>Archaea</taxon>
        <taxon>Methanobacteriati</taxon>
        <taxon>Methanobacteriota</taxon>
        <taxon>Stenosarchaea group</taxon>
        <taxon>Halobacteria</taxon>
        <taxon>Halobacteriales</taxon>
        <taxon>Haloferacaceae</taxon>
        <taxon>Salinirubrum</taxon>
    </lineage>
</organism>
<evidence type="ECO:0000256" key="1">
    <source>
        <dbReference type="ARBA" id="ARBA00022801"/>
    </source>
</evidence>
<dbReference type="PANTHER" id="PTHR35561">
    <property type="entry name" value="RNA 2',3'-CYCLIC PHOSPHODIESTERASE"/>
    <property type="match status" value="1"/>
</dbReference>
<dbReference type="Proteomes" id="UP001596201">
    <property type="component" value="Unassembled WGS sequence"/>
</dbReference>
<comment type="caution">
    <text evidence="3">The sequence shown here is derived from an EMBL/GenBank/DDBJ whole genome shotgun (WGS) entry which is preliminary data.</text>
</comment>
<comment type="catalytic activity">
    <reaction evidence="2">
        <text>a 3'-end 2',3'-cyclophospho-ribonucleotide-RNA + H2O = a 3'-end 2'-phospho-ribonucleotide-RNA + H(+)</text>
        <dbReference type="Rhea" id="RHEA:11828"/>
        <dbReference type="Rhea" id="RHEA-COMP:10464"/>
        <dbReference type="Rhea" id="RHEA-COMP:17353"/>
        <dbReference type="ChEBI" id="CHEBI:15377"/>
        <dbReference type="ChEBI" id="CHEBI:15378"/>
        <dbReference type="ChEBI" id="CHEBI:83064"/>
        <dbReference type="ChEBI" id="CHEBI:173113"/>
        <dbReference type="EC" id="3.1.4.58"/>
    </reaction>
</comment>
<dbReference type="Pfam" id="PF13563">
    <property type="entry name" value="2_5_RNA_ligase2"/>
    <property type="match status" value="1"/>
</dbReference>
<comment type="similarity">
    <text evidence="2">Belongs to the 2H phosphoesterase superfamily. ThpR family.</text>
</comment>
<accession>A0ABD5RDI5</accession>
<proteinExistence type="inferred from homology"/>
<dbReference type="EC" id="3.1.4.58" evidence="2"/>
<evidence type="ECO:0000313" key="3">
    <source>
        <dbReference type="EMBL" id="MFC5368104.1"/>
    </source>
</evidence>
<comment type="function">
    <text evidence="2">Hydrolyzes RNA 2',3'-cyclic phosphodiester to an RNA 2'-phosphomonoester.</text>
</comment>
<sequence>MRLFVSVDLPDALADPLADLQQEFGDAPGLRFTDPEQAHLTLKFLGEVDEKRVPEIEDALETAVDAAGVDPFDATVGGLGVFPSMEYISVVWVGIREGAGREELTRLHEAVERETTALGFDPEDHDFTPHVTLARMNDARSKVRVQQVVREQDPTLGTMRVSQIRLKASELDRDGPTYSTVSRIGL</sequence>
<evidence type="ECO:0000313" key="4">
    <source>
        <dbReference type="Proteomes" id="UP001596201"/>
    </source>
</evidence>
<dbReference type="SUPFAM" id="SSF55144">
    <property type="entry name" value="LigT-like"/>
    <property type="match status" value="1"/>
</dbReference>
<dbReference type="PANTHER" id="PTHR35561:SF1">
    <property type="entry name" value="RNA 2',3'-CYCLIC PHOSPHODIESTERASE"/>
    <property type="match status" value="1"/>
</dbReference>
<dbReference type="RefSeq" id="WP_227230338.1">
    <property type="nucleotide sequence ID" value="NZ_JAJCVJ010000002.1"/>
</dbReference>
<keyword evidence="4" id="KW-1185">Reference proteome</keyword>
<evidence type="ECO:0000256" key="2">
    <source>
        <dbReference type="HAMAP-Rule" id="MF_01940"/>
    </source>
</evidence>
<dbReference type="HAMAP" id="MF_01940">
    <property type="entry name" value="RNA_CPDase"/>
    <property type="match status" value="1"/>
</dbReference>
<dbReference type="AlphaFoldDB" id="A0ABD5RDI5"/>
<reference evidence="3 4" key="1">
    <citation type="journal article" date="2019" name="Int. J. Syst. Evol. Microbiol.">
        <title>The Global Catalogue of Microorganisms (GCM) 10K type strain sequencing project: providing services to taxonomists for standard genome sequencing and annotation.</title>
        <authorList>
            <consortium name="The Broad Institute Genomics Platform"/>
            <consortium name="The Broad Institute Genome Sequencing Center for Infectious Disease"/>
            <person name="Wu L."/>
            <person name="Ma J."/>
        </authorList>
    </citation>
    <scope>NUCLEOTIDE SEQUENCE [LARGE SCALE GENOMIC DNA]</scope>
    <source>
        <strain evidence="3 4">CGMCC 1.12237</strain>
    </source>
</reference>
<gene>
    <name evidence="3" type="primary">thpR</name>
    <name evidence="3" type="ORF">ACFPJ5_14305</name>
</gene>